<feature type="chain" id="PRO_5045707106" evidence="1">
    <location>
        <begin position="38"/>
        <end position="402"/>
    </location>
</feature>
<organism evidence="2 3">
    <name type="scientific">Cryptosporangium minutisporangium</name>
    <dbReference type="NCBI Taxonomy" id="113569"/>
    <lineage>
        <taxon>Bacteria</taxon>
        <taxon>Bacillati</taxon>
        <taxon>Actinomycetota</taxon>
        <taxon>Actinomycetes</taxon>
        <taxon>Cryptosporangiales</taxon>
        <taxon>Cryptosporangiaceae</taxon>
        <taxon>Cryptosporangium</taxon>
    </lineage>
</organism>
<dbReference type="Proteomes" id="UP001501676">
    <property type="component" value="Unassembled WGS sequence"/>
</dbReference>
<protein>
    <submittedName>
        <fullName evidence="2">Lipase family protein</fullName>
    </submittedName>
</protein>
<dbReference type="EMBL" id="BAAAYN010000029">
    <property type="protein sequence ID" value="GAA3390578.1"/>
    <property type="molecule type" value="Genomic_DNA"/>
</dbReference>
<dbReference type="PIRSF" id="PIRSF029171">
    <property type="entry name" value="Esterase_LipA"/>
    <property type="match status" value="1"/>
</dbReference>
<sequence length="402" mass="41963">MTSIFRTRRGAGTLVATVALVLATLVAPAFRASPAAAAPPPTGPSGDAFYTPPSPLPAGADGDVIWWRQLPDDLINKGYLVLYGSRSALGTPIAVSGRVLVPKLAWRGPGTRPIVSVASGTRGIGDSCAPSKFQPDYEKPLFIDAMLRRGWAVAITDYEGLGTPGTHPYIVGRSEGHGVIDVVRAATRLPATGLRAGGPVGFAGYSQGGGGAAWAGELAPTYAPELNVVGITAGGTPADLDVVATSLDGTLGFGFALLAALGLDAAYPELNLPAFLNEKGKQLYATQQGACVDAVFGYAFQRIADYTTTNPLATPQWRARLAENELGSAPPKAPVYLFHGTHDEIIPLSQAQTLRRQYCAAGVKVRWATFVGEHVTTLVASAPDVLKFLTDRFAGRPAPNNC</sequence>
<dbReference type="Pfam" id="PF03583">
    <property type="entry name" value="LIP"/>
    <property type="match status" value="1"/>
</dbReference>
<dbReference type="Gene3D" id="3.40.50.1820">
    <property type="entry name" value="alpha/beta hydrolase"/>
    <property type="match status" value="1"/>
</dbReference>
<dbReference type="PANTHER" id="PTHR34853">
    <property type="match status" value="1"/>
</dbReference>
<evidence type="ECO:0000313" key="3">
    <source>
        <dbReference type="Proteomes" id="UP001501676"/>
    </source>
</evidence>
<dbReference type="Gene3D" id="1.10.260.130">
    <property type="match status" value="1"/>
</dbReference>
<accession>A0ABP6T1A0</accession>
<proteinExistence type="predicted"/>
<comment type="caution">
    <text evidence="2">The sequence shown here is derived from an EMBL/GenBank/DDBJ whole genome shotgun (WGS) entry which is preliminary data.</text>
</comment>
<evidence type="ECO:0000313" key="2">
    <source>
        <dbReference type="EMBL" id="GAA3390578.1"/>
    </source>
</evidence>
<evidence type="ECO:0000256" key="1">
    <source>
        <dbReference type="SAM" id="SignalP"/>
    </source>
</evidence>
<keyword evidence="3" id="KW-1185">Reference proteome</keyword>
<dbReference type="InterPro" id="IPR005152">
    <property type="entry name" value="Lipase_secreted"/>
</dbReference>
<name>A0ABP6T1A0_9ACTN</name>
<feature type="signal peptide" evidence="1">
    <location>
        <begin position="1"/>
        <end position="37"/>
    </location>
</feature>
<keyword evidence="1" id="KW-0732">Signal</keyword>
<dbReference type="InterPro" id="IPR029058">
    <property type="entry name" value="AB_hydrolase_fold"/>
</dbReference>
<dbReference type="SUPFAM" id="SSF53474">
    <property type="entry name" value="alpha/beta-Hydrolases"/>
    <property type="match status" value="1"/>
</dbReference>
<dbReference type="PANTHER" id="PTHR34853:SF1">
    <property type="entry name" value="LIPASE 5"/>
    <property type="match status" value="1"/>
</dbReference>
<gene>
    <name evidence="2" type="ORF">GCM10020369_45050</name>
</gene>
<reference evidence="3" key="1">
    <citation type="journal article" date="2019" name="Int. J. Syst. Evol. Microbiol.">
        <title>The Global Catalogue of Microorganisms (GCM) 10K type strain sequencing project: providing services to taxonomists for standard genome sequencing and annotation.</title>
        <authorList>
            <consortium name="The Broad Institute Genomics Platform"/>
            <consortium name="The Broad Institute Genome Sequencing Center for Infectious Disease"/>
            <person name="Wu L."/>
            <person name="Ma J."/>
        </authorList>
    </citation>
    <scope>NUCLEOTIDE SEQUENCE [LARGE SCALE GENOMIC DNA]</scope>
    <source>
        <strain evidence="3">JCM 9458</strain>
    </source>
</reference>
<dbReference type="RefSeq" id="WP_345730157.1">
    <property type="nucleotide sequence ID" value="NZ_BAAAYN010000029.1"/>
</dbReference>